<evidence type="ECO:0000313" key="2">
    <source>
        <dbReference type="EMBL" id="EQC24660.1"/>
    </source>
</evidence>
<dbReference type="RefSeq" id="XP_008621911.1">
    <property type="nucleotide sequence ID" value="XM_008623689.1"/>
</dbReference>
<organism evidence="2 3">
    <name type="scientific">Saprolegnia diclina (strain VS20)</name>
    <dbReference type="NCBI Taxonomy" id="1156394"/>
    <lineage>
        <taxon>Eukaryota</taxon>
        <taxon>Sar</taxon>
        <taxon>Stramenopiles</taxon>
        <taxon>Oomycota</taxon>
        <taxon>Saprolegniomycetes</taxon>
        <taxon>Saprolegniales</taxon>
        <taxon>Saprolegniaceae</taxon>
        <taxon>Saprolegnia</taxon>
    </lineage>
</organism>
<keyword evidence="3" id="KW-1185">Reference proteome</keyword>
<dbReference type="VEuPathDB" id="FungiDB:SDRG_17447"/>
<evidence type="ECO:0000313" key="3">
    <source>
        <dbReference type="Proteomes" id="UP000030762"/>
    </source>
</evidence>
<feature type="non-terminal residue" evidence="2">
    <location>
        <position position="142"/>
    </location>
</feature>
<feature type="compositionally biased region" description="Polar residues" evidence="1">
    <location>
        <begin position="51"/>
        <end position="60"/>
    </location>
</feature>
<reference evidence="2 3" key="1">
    <citation type="submission" date="2012-04" db="EMBL/GenBank/DDBJ databases">
        <title>The Genome Sequence of Saprolegnia declina VS20.</title>
        <authorList>
            <consortium name="The Broad Institute Genome Sequencing Platform"/>
            <person name="Russ C."/>
            <person name="Nusbaum C."/>
            <person name="Tyler B."/>
            <person name="van West P."/>
            <person name="Dieguez-Uribeondo J."/>
            <person name="de Bruijn I."/>
            <person name="Tripathy S."/>
            <person name="Jiang R."/>
            <person name="Young S.K."/>
            <person name="Zeng Q."/>
            <person name="Gargeya S."/>
            <person name="Fitzgerald M."/>
            <person name="Haas B."/>
            <person name="Abouelleil A."/>
            <person name="Alvarado L."/>
            <person name="Arachchi H.M."/>
            <person name="Berlin A."/>
            <person name="Chapman S.B."/>
            <person name="Goldberg J."/>
            <person name="Griggs A."/>
            <person name="Gujja S."/>
            <person name="Hansen M."/>
            <person name="Howarth C."/>
            <person name="Imamovic A."/>
            <person name="Larimer J."/>
            <person name="McCowen C."/>
            <person name="Montmayeur A."/>
            <person name="Murphy C."/>
            <person name="Neiman D."/>
            <person name="Pearson M."/>
            <person name="Priest M."/>
            <person name="Roberts A."/>
            <person name="Saif S."/>
            <person name="Shea T."/>
            <person name="Sisk P."/>
            <person name="Sykes S."/>
            <person name="Wortman J."/>
            <person name="Nusbaum C."/>
            <person name="Birren B."/>
        </authorList>
    </citation>
    <scope>NUCLEOTIDE SEQUENCE [LARGE SCALE GENOMIC DNA]</scope>
    <source>
        <strain evidence="2 3">VS20</strain>
    </source>
</reference>
<proteinExistence type="predicted"/>
<dbReference type="AlphaFoldDB" id="T0PUJ4"/>
<name>T0PUJ4_SAPDV</name>
<dbReference type="Proteomes" id="UP000030762">
    <property type="component" value="Unassembled WGS sequence"/>
</dbReference>
<dbReference type="EMBL" id="JH767517">
    <property type="protein sequence ID" value="EQC24660.1"/>
    <property type="molecule type" value="Genomic_DNA"/>
</dbReference>
<protein>
    <submittedName>
        <fullName evidence="2">Uncharacterized protein</fullName>
    </submittedName>
</protein>
<dbReference type="GeneID" id="19958174"/>
<dbReference type="InParanoid" id="T0PUJ4"/>
<evidence type="ECO:0000256" key="1">
    <source>
        <dbReference type="SAM" id="MobiDB-lite"/>
    </source>
</evidence>
<feature type="region of interest" description="Disordered" evidence="1">
    <location>
        <begin position="26"/>
        <end position="69"/>
    </location>
</feature>
<accession>T0PUJ4</accession>
<sequence>MALYSATHHQDKDTRRVAALEAQLRISHPFRRPTTTKSQRADRVGFGTRPQDGNRTSASRAPSCFGGRDREAAAHDHVLELAHRVLRRDDTISALREKFEHRVARKKAEVQHIAMHLVDANATIAKNKTTILLLHTAVKSLK</sequence>
<gene>
    <name evidence="2" type="ORF">SDRG_17447</name>
</gene>